<comment type="caution">
    <text evidence="2">The sequence shown here is derived from an EMBL/GenBank/DDBJ whole genome shotgun (WGS) entry which is preliminary data.</text>
</comment>
<accession>A0ABU1IT77</accession>
<sequence>MDMVSFAPFIQFSSKWDTVVFVIALLILLSVGELVIIPIAKSLLALALRHPISKWIGYLVTIVMNTLFISIIVDLLPGVTIQGIEVALGMALVYQCIEWIVEIRTAYSSTKSK</sequence>
<feature type="transmembrane region" description="Helical" evidence="1">
    <location>
        <begin position="79"/>
        <end position="101"/>
    </location>
</feature>
<protein>
    <recommendedName>
        <fullName evidence="4">DUF2127 domain-containing protein</fullName>
    </recommendedName>
</protein>
<feature type="transmembrane region" description="Helical" evidence="1">
    <location>
        <begin position="20"/>
        <end position="48"/>
    </location>
</feature>
<evidence type="ECO:0000313" key="2">
    <source>
        <dbReference type="EMBL" id="MDR6242428.1"/>
    </source>
</evidence>
<keyword evidence="1" id="KW-0472">Membrane</keyword>
<evidence type="ECO:0000256" key="1">
    <source>
        <dbReference type="SAM" id="Phobius"/>
    </source>
</evidence>
<keyword evidence="1" id="KW-0812">Transmembrane</keyword>
<keyword evidence="3" id="KW-1185">Reference proteome</keyword>
<feature type="transmembrane region" description="Helical" evidence="1">
    <location>
        <begin position="55"/>
        <end position="73"/>
    </location>
</feature>
<evidence type="ECO:0008006" key="4">
    <source>
        <dbReference type="Google" id="ProtNLM"/>
    </source>
</evidence>
<proteinExistence type="predicted"/>
<keyword evidence="1" id="KW-1133">Transmembrane helix</keyword>
<dbReference type="Proteomes" id="UP001185028">
    <property type="component" value="Unassembled WGS sequence"/>
</dbReference>
<name>A0ABU1IT77_9BACL</name>
<dbReference type="EMBL" id="JAVDQH010000001">
    <property type="protein sequence ID" value="MDR6242428.1"/>
    <property type="molecule type" value="Genomic_DNA"/>
</dbReference>
<reference evidence="2 3" key="1">
    <citation type="submission" date="2023-07" db="EMBL/GenBank/DDBJ databases">
        <title>Genomic Encyclopedia of Type Strains, Phase IV (KMG-IV): sequencing the most valuable type-strain genomes for metagenomic binning, comparative biology and taxonomic classification.</title>
        <authorList>
            <person name="Goeker M."/>
        </authorList>
    </citation>
    <scope>NUCLEOTIDE SEQUENCE [LARGE SCALE GENOMIC DNA]</scope>
    <source>
        <strain evidence="2 3">DSM 22170</strain>
    </source>
</reference>
<evidence type="ECO:0000313" key="3">
    <source>
        <dbReference type="Proteomes" id="UP001185028"/>
    </source>
</evidence>
<organism evidence="2 3">
    <name type="scientific">Paenibacillus hunanensis</name>
    <dbReference type="NCBI Taxonomy" id="539262"/>
    <lineage>
        <taxon>Bacteria</taxon>
        <taxon>Bacillati</taxon>
        <taxon>Bacillota</taxon>
        <taxon>Bacilli</taxon>
        <taxon>Bacillales</taxon>
        <taxon>Paenibacillaceae</taxon>
        <taxon>Paenibacillus</taxon>
    </lineage>
</organism>
<dbReference type="RefSeq" id="WP_188774886.1">
    <property type="nucleotide sequence ID" value="NZ_BMMB01000003.1"/>
</dbReference>
<gene>
    <name evidence="2" type="ORF">JOC58_000312</name>
</gene>